<dbReference type="RefSeq" id="WP_023484880.1">
    <property type="nucleotide sequence ID" value="NZ_JAMDNE010000017.1"/>
</dbReference>
<gene>
    <name evidence="1" type="ORF">P7H09_06175</name>
</gene>
<dbReference type="EMBL" id="JARQGV010000004">
    <property type="protein sequence ID" value="MDT2250964.1"/>
    <property type="molecule type" value="Genomic_DNA"/>
</dbReference>
<evidence type="ECO:0000313" key="1">
    <source>
        <dbReference type="EMBL" id="MDT2250964.1"/>
    </source>
</evidence>
<dbReference type="Proteomes" id="UP001259239">
    <property type="component" value="Unassembled WGS sequence"/>
</dbReference>
<protein>
    <recommendedName>
        <fullName evidence="3">Nucleoside 2-deoxyribosyltransferase</fullName>
    </recommendedName>
</protein>
<comment type="caution">
    <text evidence="1">The sequence shown here is derived from an EMBL/GenBank/DDBJ whole genome shotgun (WGS) entry which is preliminary data.</text>
</comment>
<organism evidence="1 2">
    <name type="scientific">Paenibacillus larvae</name>
    <dbReference type="NCBI Taxonomy" id="1464"/>
    <lineage>
        <taxon>Bacteria</taxon>
        <taxon>Bacillati</taxon>
        <taxon>Bacillota</taxon>
        <taxon>Bacilli</taxon>
        <taxon>Bacillales</taxon>
        <taxon>Paenibacillaceae</taxon>
        <taxon>Paenibacillus</taxon>
    </lineage>
</organism>
<evidence type="ECO:0008006" key="3">
    <source>
        <dbReference type="Google" id="ProtNLM"/>
    </source>
</evidence>
<reference evidence="1" key="1">
    <citation type="journal article" date="2023" name="J. Vet. Diagn. Invest.">
        <title>Oxytetracycline-resistant Paenibacillus larvae identified in commercial beekeeping operations in Saskatchewan using pooled honey sampling.</title>
        <authorList>
            <person name="Obshta O."/>
            <person name="Zabrodski M.W."/>
            <person name="Soomro T."/>
            <person name="Wilson G."/>
            <person name="Masood F."/>
            <person name="Thebeau J."/>
            <person name="Silva M.C.B."/>
            <person name="Biganski S."/>
            <person name="Kozii I.V."/>
            <person name="Koziy R.V."/>
            <person name="Raza M.F."/>
            <person name="Jose M.S."/>
            <person name="Simko E."/>
            <person name="Wood S.C."/>
        </authorList>
    </citation>
    <scope>NUCLEOTIDE SEQUENCE</scope>
    <source>
        <strain evidence="1">PL001</strain>
    </source>
</reference>
<dbReference type="AlphaFoldDB" id="A0AAP5N1U0"/>
<proteinExistence type="predicted"/>
<sequence>MEVQCLIMLTQTKRCLFCEQTAEAEVTEEEIRFSRCICCPEGSYLITRQALEYLTDLPIHEQRGRFYLISGYIRECSEETPEVRIDEENVDSIHVSPMVPVTLDEKMDKCLHYLYRACNGTSKTLELKHRGASFNITYSPNQQEFIYILEELKTRKLIERFGFRLQLTPEGIQEAKELYGGKRLLPCLVVMAETGPFPQGFHGQLAMTLQECGYKASSLLIESNGSFEKINEQEPESAFIKDQMEQAELVLFDFTLPSPDSYYSAGLARGLGCKTVYSIREGELAESPSWVRRNSPMVWSSPEDFLELLQEKLHLLEEEEDAVQSV</sequence>
<accession>A0AAP5N1U0</accession>
<dbReference type="GeneID" id="64217496"/>
<evidence type="ECO:0000313" key="2">
    <source>
        <dbReference type="Proteomes" id="UP001259239"/>
    </source>
</evidence>
<name>A0AAP5N1U0_9BACL</name>
<reference evidence="1" key="2">
    <citation type="submission" date="2023-03" db="EMBL/GenBank/DDBJ databases">
        <authorList>
            <person name="Obshta O."/>
            <person name="Zabrodski M.W."/>
            <person name="Soomro T."/>
            <person name="Wilson G."/>
            <person name="Masood F."/>
            <person name="Thebeau J."/>
            <person name="Bezerra Da Silva M.C."/>
            <person name="Raza F."/>
            <person name="Biganski S."/>
            <person name="Jose M."/>
            <person name="Camilli M."/>
            <person name="Kozii I.V."/>
            <person name="Kozii R.V."/>
            <person name="Simko E."/>
            <person name="Wood S.C."/>
        </authorList>
    </citation>
    <scope>NUCLEOTIDE SEQUENCE</scope>
    <source>
        <strain evidence="1">PL001</strain>
    </source>
</reference>